<comment type="similarity">
    <text evidence="1">Belongs to the cytidine and deoxycytidylate deaminase family.</text>
</comment>
<keyword evidence="7" id="KW-1185">Reference proteome</keyword>
<name>A0ABU7REJ8_9BACT</name>
<dbReference type="GO" id="GO:0004126">
    <property type="term" value="F:cytidine deaminase activity"/>
    <property type="evidence" value="ECO:0007669"/>
    <property type="project" value="UniProtKB-EC"/>
</dbReference>
<feature type="domain" description="CMP/dCMP-type deaminase" evidence="5">
    <location>
        <begin position="21"/>
        <end position="158"/>
    </location>
</feature>
<dbReference type="EC" id="3.5.4.5" evidence="6"/>
<dbReference type="NCBIfam" id="NF004064">
    <property type="entry name" value="PRK05578.1"/>
    <property type="match status" value="1"/>
</dbReference>
<dbReference type="PANTHER" id="PTHR11644">
    <property type="entry name" value="CYTIDINE DEAMINASE"/>
    <property type="match status" value="1"/>
</dbReference>
<evidence type="ECO:0000313" key="6">
    <source>
        <dbReference type="EMBL" id="MEE6186414.1"/>
    </source>
</evidence>
<evidence type="ECO:0000256" key="1">
    <source>
        <dbReference type="ARBA" id="ARBA00006576"/>
    </source>
</evidence>
<dbReference type="Proteomes" id="UP001357452">
    <property type="component" value="Unassembled WGS sequence"/>
</dbReference>
<dbReference type="InterPro" id="IPR016193">
    <property type="entry name" value="Cytidine_deaminase-like"/>
</dbReference>
<accession>A0ABU7REJ8</accession>
<evidence type="ECO:0000256" key="2">
    <source>
        <dbReference type="ARBA" id="ARBA00022723"/>
    </source>
</evidence>
<dbReference type="EMBL" id="JAZGLY010000002">
    <property type="protein sequence ID" value="MEE6186414.1"/>
    <property type="molecule type" value="Genomic_DNA"/>
</dbReference>
<dbReference type="PROSITE" id="PS00903">
    <property type="entry name" value="CYT_DCMP_DEAMINASES_1"/>
    <property type="match status" value="1"/>
</dbReference>
<dbReference type="RefSeq" id="WP_330973823.1">
    <property type="nucleotide sequence ID" value="NZ_JAZGLY010000002.1"/>
</dbReference>
<evidence type="ECO:0000256" key="3">
    <source>
        <dbReference type="ARBA" id="ARBA00022801"/>
    </source>
</evidence>
<dbReference type="Gene3D" id="3.40.140.10">
    <property type="entry name" value="Cytidine Deaminase, domain 2"/>
    <property type="match status" value="1"/>
</dbReference>
<dbReference type="InterPro" id="IPR016192">
    <property type="entry name" value="APOBEC/CMP_deaminase_Zn-bd"/>
</dbReference>
<dbReference type="Pfam" id="PF00383">
    <property type="entry name" value="dCMP_cyt_deam_1"/>
    <property type="match status" value="1"/>
</dbReference>
<sequence length="161" mass="17665">MKEKIYQFAYTIVEDRGELSVEDAALLQQAEEFIGTAYAPYSRFHVASAARLANGQIVKGTNQENASFPVGICAERTLLSTVGSLYPNAIIHTMAITYKPADGVSNTPISPCGLCRQSLLEYENRVKHPIRLLLAGIEGPVYIIESAKNLLPFAFSNEDLK</sequence>
<dbReference type="PANTHER" id="PTHR11644:SF2">
    <property type="entry name" value="CYTIDINE DEAMINASE"/>
    <property type="match status" value="1"/>
</dbReference>
<keyword evidence="3 6" id="KW-0378">Hydrolase</keyword>
<dbReference type="PROSITE" id="PS51747">
    <property type="entry name" value="CYT_DCMP_DEAMINASES_2"/>
    <property type="match status" value="1"/>
</dbReference>
<organism evidence="6 7">
    <name type="scientific">Niabella digestorum</name>
    <dbReference type="NCBI Taxonomy" id="3117701"/>
    <lineage>
        <taxon>Bacteria</taxon>
        <taxon>Pseudomonadati</taxon>
        <taxon>Bacteroidota</taxon>
        <taxon>Chitinophagia</taxon>
        <taxon>Chitinophagales</taxon>
        <taxon>Chitinophagaceae</taxon>
        <taxon>Niabella</taxon>
    </lineage>
</organism>
<reference evidence="6 7" key="1">
    <citation type="submission" date="2024-01" db="EMBL/GenBank/DDBJ databases">
        <title>Niabella digestum sp. nov., isolated from waste digestion system.</title>
        <authorList>
            <person name="Zhang L."/>
        </authorList>
    </citation>
    <scope>NUCLEOTIDE SEQUENCE [LARGE SCALE GENOMIC DNA]</scope>
    <source>
        <strain evidence="6 7">A18</strain>
    </source>
</reference>
<evidence type="ECO:0000259" key="5">
    <source>
        <dbReference type="PROSITE" id="PS51747"/>
    </source>
</evidence>
<dbReference type="InterPro" id="IPR050202">
    <property type="entry name" value="Cyt/Deoxycyt_deaminase"/>
</dbReference>
<protein>
    <submittedName>
        <fullName evidence="6">Cytidine deaminase</fullName>
        <ecNumber evidence="6">3.5.4.5</ecNumber>
    </submittedName>
</protein>
<gene>
    <name evidence="6" type="ORF">V2H41_03925</name>
</gene>
<evidence type="ECO:0000313" key="7">
    <source>
        <dbReference type="Proteomes" id="UP001357452"/>
    </source>
</evidence>
<keyword evidence="4" id="KW-0862">Zinc</keyword>
<evidence type="ECO:0000256" key="4">
    <source>
        <dbReference type="ARBA" id="ARBA00022833"/>
    </source>
</evidence>
<dbReference type="CDD" id="cd01283">
    <property type="entry name" value="cytidine_deaminase"/>
    <property type="match status" value="1"/>
</dbReference>
<proteinExistence type="inferred from homology"/>
<dbReference type="SUPFAM" id="SSF53927">
    <property type="entry name" value="Cytidine deaminase-like"/>
    <property type="match status" value="1"/>
</dbReference>
<comment type="caution">
    <text evidence="6">The sequence shown here is derived from an EMBL/GenBank/DDBJ whole genome shotgun (WGS) entry which is preliminary data.</text>
</comment>
<dbReference type="InterPro" id="IPR002125">
    <property type="entry name" value="CMP_dCMP_dom"/>
</dbReference>
<keyword evidence="2" id="KW-0479">Metal-binding</keyword>